<evidence type="ECO:0000313" key="1">
    <source>
        <dbReference type="EMBL" id="KAK2952546.1"/>
    </source>
</evidence>
<proteinExistence type="predicted"/>
<keyword evidence="2" id="KW-1185">Reference proteome</keyword>
<protein>
    <submittedName>
        <fullName evidence="1">Uncharacterized protein</fullName>
    </submittedName>
</protein>
<dbReference type="EMBL" id="JARBJD010000102">
    <property type="protein sequence ID" value="KAK2952546.1"/>
    <property type="molecule type" value="Genomic_DNA"/>
</dbReference>
<dbReference type="Proteomes" id="UP001281761">
    <property type="component" value="Unassembled WGS sequence"/>
</dbReference>
<comment type="caution">
    <text evidence="1">The sequence shown here is derived from an EMBL/GenBank/DDBJ whole genome shotgun (WGS) entry which is preliminary data.</text>
</comment>
<name>A0ABQ9XKK8_9EUKA</name>
<reference evidence="1 2" key="1">
    <citation type="journal article" date="2022" name="bioRxiv">
        <title>Genomics of Preaxostyla Flagellates Illuminates Evolutionary Transitions and the Path Towards Mitochondrial Loss.</title>
        <authorList>
            <person name="Novak L.V.F."/>
            <person name="Treitli S.C."/>
            <person name="Pyrih J."/>
            <person name="Halakuc P."/>
            <person name="Pipaliya S.V."/>
            <person name="Vacek V."/>
            <person name="Brzon O."/>
            <person name="Soukal P."/>
            <person name="Eme L."/>
            <person name="Dacks J.B."/>
            <person name="Karnkowska A."/>
            <person name="Elias M."/>
            <person name="Hampl V."/>
        </authorList>
    </citation>
    <scope>NUCLEOTIDE SEQUENCE [LARGE SCALE GENOMIC DNA]</scope>
    <source>
        <strain evidence="1">NAU3</strain>
        <tissue evidence="1">Gut</tissue>
    </source>
</reference>
<gene>
    <name evidence="1" type="ORF">BLNAU_12512</name>
</gene>
<organism evidence="1 2">
    <name type="scientific">Blattamonas nauphoetae</name>
    <dbReference type="NCBI Taxonomy" id="2049346"/>
    <lineage>
        <taxon>Eukaryota</taxon>
        <taxon>Metamonada</taxon>
        <taxon>Preaxostyla</taxon>
        <taxon>Oxymonadida</taxon>
        <taxon>Blattamonas</taxon>
    </lineage>
</organism>
<sequence length="145" mass="16245">MSQKEILQCQIALQQTQRQSNLKMSVALAHLWKTVSFAGIQYIFELLSADRRGAPCRNITTATMLMPCAHVLAEFATSQQPIPLSLIHPVWRLYGDEDKHTPFDPSGWDRRIGVGTRMVLLRGAKFPADRAKVKAKRSARDTLGA</sequence>
<evidence type="ECO:0000313" key="2">
    <source>
        <dbReference type="Proteomes" id="UP001281761"/>
    </source>
</evidence>
<accession>A0ABQ9XKK8</accession>